<dbReference type="Proteomes" id="UP001552299">
    <property type="component" value="Unassembled WGS sequence"/>
</dbReference>
<sequence>MTIGQMTRREQGVKKGVANRWELAYSSKSRKFINDDGTTLTTRPDVSSEASCRLGQRHSGSRQCGSGSHGTTPTRQLDQTWSRDDADEAKSVTCDIPGSSRVDFGFPGSHLLYEEHPKSPKKSDKLT</sequence>
<dbReference type="AlphaFoldDB" id="A0ABD0U6L8"/>
<feature type="compositionally biased region" description="Basic and acidic residues" evidence="1">
    <location>
        <begin position="81"/>
        <end position="90"/>
    </location>
</feature>
<evidence type="ECO:0000256" key="1">
    <source>
        <dbReference type="SAM" id="MobiDB-lite"/>
    </source>
</evidence>
<protein>
    <submittedName>
        <fullName evidence="2">Uncharacterized protein</fullName>
    </submittedName>
</protein>
<evidence type="ECO:0000313" key="3">
    <source>
        <dbReference type="Proteomes" id="UP001552299"/>
    </source>
</evidence>
<name>A0ABD0U6L8_DENTH</name>
<accession>A0ABD0U6L8</accession>
<feature type="compositionally biased region" description="Polar residues" evidence="1">
    <location>
        <begin position="61"/>
        <end position="80"/>
    </location>
</feature>
<comment type="caution">
    <text evidence="2">The sequence shown here is derived from an EMBL/GenBank/DDBJ whole genome shotgun (WGS) entry which is preliminary data.</text>
</comment>
<gene>
    <name evidence="2" type="ORF">M5K25_022722</name>
</gene>
<feature type="region of interest" description="Disordered" evidence="1">
    <location>
        <begin position="33"/>
        <end position="127"/>
    </location>
</feature>
<evidence type="ECO:0000313" key="2">
    <source>
        <dbReference type="EMBL" id="KAL0908237.1"/>
    </source>
</evidence>
<proteinExistence type="predicted"/>
<feature type="compositionally biased region" description="Basic and acidic residues" evidence="1">
    <location>
        <begin position="112"/>
        <end position="127"/>
    </location>
</feature>
<dbReference type="EMBL" id="JANQDX010000017">
    <property type="protein sequence ID" value="KAL0908237.1"/>
    <property type="molecule type" value="Genomic_DNA"/>
</dbReference>
<keyword evidence="3" id="KW-1185">Reference proteome</keyword>
<organism evidence="2 3">
    <name type="scientific">Dendrobium thyrsiflorum</name>
    <name type="common">Pinecone-like raceme dendrobium</name>
    <name type="synonym">Orchid</name>
    <dbReference type="NCBI Taxonomy" id="117978"/>
    <lineage>
        <taxon>Eukaryota</taxon>
        <taxon>Viridiplantae</taxon>
        <taxon>Streptophyta</taxon>
        <taxon>Embryophyta</taxon>
        <taxon>Tracheophyta</taxon>
        <taxon>Spermatophyta</taxon>
        <taxon>Magnoliopsida</taxon>
        <taxon>Liliopsida</taxon>
        <taxon>Asparagales</taxon>
        <taxon>Orchidaceae</taxon>
        <taxon>Epidendroideae</taxon>
        <taxon>Malaxideae</taxon>
        <taxon>Dendrobiinae</taxon>
        <taxon>Dendrobium</taxon>
    </lineage>
</organism>
<reference evidence="2 3" key="1">
    <citation type="journal article" date="2024" name="Plant Biotechnol. J.">
        <title>Dendrobium thyrsiflorum genome and its molecular insights into genes involved in important horticultural traits.</title>
        <authorList>
            <person name="Chen B."/>
            <person name="Wang J.Y."/>
            <person name="Zheng P.J."/>
            <person name="Li K.L."/>
            <person name="Liang Y.M."/>
            <person name="Chen X.F."/>
            <person name="Zhang C."/>
            <person name="Zhao X."/>
            <person name="He X."/>
            <person name="Zhang G.Q."/>
            <person name="Liu Z.J."/>
            <person name="Xu Q."/>
        </authorList>
    </citation>
    <scope>NUCLEOTIDE SEQUENCE [LARGE SCALE GENOMIC DNA]</scope>
    <source>
        <strain evidence="2">GZMU011</strain>
    </source>
</reference>
<feature type="compositionally biased region" description="Polar residues" evidence="1">
    <location>
        <begin position="36"/>
        <end position="50"/>
    </location>
</feature>